<feature type="transmembrane region" description="Helical" evidence="2">
    <location>
        <begin position="295"/>
        <end position="315"/>
    </location>
</feature>
<feature type="transmembrane region" description="Helical" evidence="2">
    <location>
        <begin position="252"/>
        <end position="275"/>
    </location>
</feature>
<feature type="compositionally biased region" description="Pro residues" evidence="1">
    <location>
        <begin position="382"/>
        <end position="399"/>
    </location>
</feature>
<comment type="caution">
    <text evidence="3">The sequence shown here is derived from an EMBL/GenBank/DDBJ whole genome shotgun (WGS) entry which is preliminary data.</text>
</comment>
<feature type="transmembrane region" description="Helical" evidence="2">
    <location>
        <begin position="174"/>
        <end position="191"/>
    </location>
</feature>
<dbReference type="AlphaFoldDB" id="A0A8H7UNS1"/>
<keyword evidence="2" id="KW-0812">Transmembrane</keyword>
<evidence type="ECO:0000256" key="2">
    <source>
        <dbReference type="SAM" id="Phobius"/>
    </source>
</evidence>
<feature type="compositionally biased region" description="Polar residues" evidence="1">
    <location>
        <begin position="400"/>
        <end position="423"/>
    </location>
</feature>
<dbReference type="EMBL" id="JAEPRA010000005">
    <property type="protein sequence ID" value="KAG2185544.1"/>
    <property type="molecule type" value="Genomic_DNA"/>
</dbReference>
<reference evidence="3" key="1">
    <citation type="submission" date="2020-12" db="EMBL/GenBank/DDBJ databases">
        <title>Metabolic potential, ecology and presence of endohyphal bacteria is reflected in genomic diversity of Mucoromycotina.</title>
        <authorList>
            <person name="Muszewska A."/>
            <person name="Okrasinska A."/>
            <person name="Steczkiewicz K."/>
            <person name="Drgas O."/>
            <person name="Orlowska M."/>
            <person name="Perlinska-Lenart U."/>
            <person name="Aleksandrzak-Piekarczyk T."/>
            <person name="Szatraj K."/>
            <person name="Zielenkiewicz U."/>
            <person name="Pilsyk S."/>
            <person name="Malc E."/>
            <person name="Mieczkowski P."/>
            <person name="Kruszewska J.S."/>
            <person name="Biernat P."/>
            <person name="Pawlowska J."/>
        </authorList>
    </citation>
    <scope>NUCLEOTIDE SEQUENCE</scope>
    <source>
        <strain evidence="3">WA0000051536</strain>
    </source>
</reference>
<keyword evidence="4" id="KW-1185">Reference proteome</keyword>
<proteinExistence type="predicted"/>
<feature type="region of interest" description="Disordered" evidence="1">
    <location>
        <begin position="455"/>
        <end position="517"/>
    </location>
</feature>
<dbReference type="OrthoDB" id="2384193at2759"/>
<feature type="transmembrane region" description="Helical" evidence="2">
    <location>
        <begin position="211"/>
        <end position="231"/>
    </location>
</feature>
<evidence type="ECO:0000256" key="1">
    <source>
        <dbReference type="SAM" id="MobiDB-lite"/>
    </source>
</evidence>
<evidence type="ECO:0000313" key="4">
    <source>
        <dbReference type="Proteomes" id="UP000612746"/>
    </source>
</evidence>
<organism evidence="3 4">
    <name type="scientific">Umbelopsis vinacea</name>
    <dbReference type="NCBI Taxonomy" id="44442"/>
    <lineage>
        <taxon>Eukaryota</taxon>
        <taxon>Fungi</taxon>
        <taxon>Fungi incertae sedis</taxon>
        <taxon>Mucoromycota</taxon>
        <taxon>Mucoromycotina</taxon>
        <taxon>Umbelopsidomycetes</taxon>
        <taxon>Umbelopsidales</taxon>
        <taxon>Umbelopsidaceae</taxon>
        <taxon>Umbelopsis</taxon>
    </lineage>
</organism>
<keyword evidence="2" id="KW-1133">Transmembrane helix</keyword>
<protein>
    <submittedName>
        <fullName evidence="3">Uncharacterized protein</fullName>
    </submittedName>
</protein>
<feature type="compositionally biased region" description="Polar residues" evidence="1">
    <location>
        <begin position="499"/>
        <end position="517"/>
    </location>
</feature>
<feature type="transmembrane region" description="Helical" evidence="2">
    <location>
        <begin position="71"/>
        <end position="90"/>
    </location>
</feature>
<dbReference type="Proteomes" id="UP000612746">
    <property type="component" value="Unassembled WGS sequence"/>
</dbReference>
<gene>
    <name evidence="3" type="ORF">INT44_002337</name>
</gene>
<name>A0A8H7UNS1_9FUNG</name>
<keyword evidence="2" id="KW-0472">Membrane</keyword>
<feature type="region of interest" description="Disordered" evidence="1">
    <location>
        <begin position="371"/>
        <end position="423"/>
    </location>
</feature>
<accession>A0A8H7UNS1</accession>
<sequence length="517" mass="58356">MTHLSDFSFLRKSSHFTLYNKCQPKPLIRAYPSERAVELAFLEVWFVLRMWQIDRFACLHPSRIRQGELKSILSVLILFMVPFQMAYDIASVKIKYEEGFMAIPGATPGSSTIITASKPAMFWTTADQQLVIPTNYSLCVGFSFQTGSLFLLQCFWNYLANSVAKATFMSSKEFKFYVAWIFVAMALFPVLQWNFSRDVYPSTWKEIIPELVYGSALFIIAILGVVSHFRFKRLIYQTRDSTNGKSISSKITYFKDLNFILTICLLLDGACFIILSVDGLTTAQYLNSHKFSADLFICVANFASVIIWFIVILIFHPKRGSGAGLNSTHQNSGYVFSNPTASVHHTNRGNHTQSMGIAISSPAPQTDYIPYSPSLAKATPVPTSPSTPLPRYGSPPPLNPKSNQRPLSPQQPTFRSMSPQQSMHDIYSSEPMATEAGVDFYPVVSRKYSDAAYNQPRAQRHPGHEEIALQQWDDDTLRGGYDSRSQSPAYSPRNDDNWLRQSPLKQQHPYNKTPDSP</sequence>
<evidence type="ECO:0000313" key="3">
    <source>
        <dbReference type="EMBL" id="KAG2185544.1"/>
    </source>
</evidence>